<dbReference type="PROSITE" id="PS51352">
    <property type="entry name" value="THIOREDOXIN_2"/>
    <property type="match status" value="1"/>
</dbReference>
<gene>
    <name evidence="6" type="primary">GRX3</name>
    <name evidence="6" type="ORF">QQZ08_006621</name>
</gene>
<feature type="region of interest" description="Disordered" evidence="4">
    <location>
        <begin position="112"/>
        <end position="144"/>
    </location>
</feature>
<dbReference type="Proteomes" id="UP001498421">
    <property type="component" value="Unassembled WGS sequence"/>
</dbReference>
<keyword evidence="3" id="KW-0411">Iron-sulfur</keyword>
<evidence type="ECO:0000256" key="2">
    <source>
        <dbReference type="ARBA" id="ARBA00023004"/>
    </source>
</evidence>
<name>A0ABR1I1G8_9HYPO</name>
<dbReference type="EMBL" id="JAZAVK010000060">
    <property type="protein sequence ID" value="KAK7426875.1"/>
    <property type="molecule type" value="Genomic_DNA"/>
</dbReference>
<protein>
    <submittedName>
        <fullName evidence="6">Glutaredoxin</fullName>
    </submittedName>
</protein>
<proteinExistence type="predicted"/>
<evidence type="ECO:0000256" key="4">
    <source>
        <dbReference type="SAM" id="MobiDB-lite"/>
    </source>
</evidence>
<dbReference type="SUPFAM" id="SSF52833">
    <property type="entry name" value="Thioredoxin-like"/>
    <property type="match status" value="2"/>
</dbReference>
<sequence length="254" mass="27629">MSTISELTSISEWEQVLASVPPTTLLVVSFHAPWAAPCAQMATVLSTLASEYPVSDPPTTKWVSINAEDLSDISEAYDVTAVPFLVLLRNGKTLETVSGSSALKVRTAIETHAQRSGQEASADATVNGMDADSAPAEEQNPEKKKEELFKRLADLVKAASVMLFMKGTPSSPQCGFSRQMVALLRENSVKYGFFNILADDEVRQGLKEYAEWPTYPQLWIDGELVGGLDIVKEEISNNEEFFKPYSVGTGEASA</sequence>
<accession>A0ABR1I1G8</accession>
<dbReference type="CDD" id="cd03028">
    <property type="entry name" value="GRX_PICOT_like"/>
    <property type="match status" value="1"/>
</dbReference>
<reference evidence="6 7" key="1">
    <citation type="journal article" date="2025" name="Microbiol. Resour. Announc.">
        <title>Draft genome sequences for Neonectria magnoliae and Neonectria punicea, canker pathogens of Liriodendron tulipifera and Acer saccharum in West Virginia.</title>
        <authorList>
            <person name="Petronek H.M."/>
            <person name="Kasson M.T."/>
            <person name="Metheny A.M."/>
            <person name="Stauder C.M."/>
            <person name="Lovett B."/>
            <person name="Lynch S.C."/>
            <person name="Garnas J.R."/>
            <person name="Kasson L.R."/>
            <person name="Stajich J.E."/>
        </authorList>
    </citation>
    <scope>NUCLEOTIDE SEQUENCE [LARGE SCALE GENOMIC DNA]</scope>
    <source>
        <strain evidence="6 7">NRRL 64651</strain>
    </source>
</reference>
<keyword evidence="7" id="KW-1185">Reference proteome</keyword>
<comment type="caution">
    <text evidence="6">The sequence shown here is derived from an EMBL/GenBank/DDBJ whole genome shotgun (WGS) entry which is preliminary data.</text>
</comment>
<evidence type="ECO:0000256" key="1">
    <source>
        <dbReference type="ARBA" id="ARBA00022723"/>
    </source>
</evidence>
<dbReference type="CDD" id="cd02984">
    <property type="entry name" value="TRX_PICOT"/>
    <property type="match status" value="1"/>
</dbReference>
<dbReference type="InterPro" id="IPR004480">
    <property type="entry name" value="Monothiol_GRX-rel"/>
</dbReference>
<dbReference type="InterPro" id="IPR013766">
    <property type="entry name" value="Thioredoxin_domain"/>
</dbReference>
<evidence type="ECO:0000259" key="5">
    <source>
        <dbReference type="PROSITE" id="PS51352"/>
    </source>
</evidence>
<evidence type="ECO:0000313" key="7">
    <source>
        <dbReference type="Proteomes" id="UP001498421"/>
    </source>
</evidence>
<dbReference type="PANTHER" id="PTHR10293:SF73">
    <property type="entry name" value="GLUTAREDOXIN-3"/>
    <property type="match status" value="1"/>
</dbReference>
<dbReference type="PANTHER" id="PTHR10293">
    <property type="entry name" value="GLUTAREDOXIN FAMILY MEMBER"/>
    <property type="match status" value="1"/>
</dbReference>
<evidence type="ECO:0000256" key="3">
    <source>
        <dbReference type="ARBA" id="ARBA00023014"/>
    </source>
</evidence>
<dbReference type="InterPro" id="IPR033658">
    <property type="entry name" value="GRX_PICOT-like"/>
</dbReference>
<keyword evidence="1" id="KW-0479">Metal-binding</keyword>
<dbReference type="Gene3D" id="3.40.30.10">
    <property type="entry name" value="Glutaredoxin"/>
    <property type="match status" value="2"/>
</dbReference>
<keyword evidence="2" id="KW-0408">Iron</keyword>
<feature type="domain" description="Thioredoxin" evidence="5">
    <location>
        <begin position="1"/>
        <end position="114"/>
    </location>
</feature>
<organism evidence="6 7">
    <name type="scientific">Neonectria magnoliae</name>
    <dbReference type="NCBI Taxonomy" id="2732573"/>
    <lineage>
        <taxon>Eukaryota</taxon>
        <taxon>Fungi</taxon>
        <taxon>Dikarya</taxon>
        <taxon>Ascomycota</taxon>
        <taxon>Pezizomycotina</taxon>
        <taxon>Sordariomycetes</taxon>
        <taxon>Hypocreomycetidae</taxon>
        <taxon>Hypocreales</taxon>
        <taxon>Nectriaceae</taxon>
        <taxon>Neonectria</taxon>
    </lineage>
</organism>
<dbReference type="PROSITE" id="PS51354">
    <property type="entry name" value="GLUTAREDOXIN_2"/>
    <property type="match status" value="1"/>
</dbReference>
<dbReference type="InterPro" id="IPR036249">
    <property type="entry name" value="Thioredoxin-like_sf"/>
</dbReference>
<dbReference type="Pfam" id="PF00462">
    <property type="entry name" value="Glutaredoxin"/>
    <property type="match status" value="1"/>
</dbReference>
<dbReference type="InterPro" id="IPR002109">
    <property type="entry name" value="Glutaredoxin"/>
</dbReference>
<evidence type="ECO:0000313" key="6">
    <source>
        <dbReference type="EMBL" id="KAK7426875.1"/>
    </source>
</evidence>
<dbReference type="Pfam" id="PF00085">
    <property type="entry name" value="Thioredoxin"/>
    <property type="match status" value="1"/>
</dbReference>